<proteinExistence type="predicted"/>
<reference evidence="2" key="1">
    <citation type="journal article" date="2020" name="mSystems">
        <title>Genome- and Community-Level Interaction Insights into Carbon Utilization and Element Cycling Functions of Hydrothermarchaeota in Hydrothermal Sediment.</title>
        <authorList>
            <person name="Zhou Z."/>
            <person name="Liu Y."/>
            <person name="Xu W."/>
            <person name="Pan J."/>
            <person name="Luo Z.H."/>
            <person name="Li M."/>
        </authorList>
    </citation>
    <scope>NUCLEOTIDE SEQUENCE [LARGE SCALE GENOMIC DNA]</scope>
    <source>
        <strain evidence="2">SpSt-418</strain>
    </source>
</reference>
<gene>
    <name evidence="2" type="ORF">ENR64_24980</name>
</gene>
<sequence>MQNYIVAVVSSAKAKLFILKPAEFPEYDSKSKLTEVEELCSSTQELQGQDLWSNTKPGRNRGTASQAHGYDDHRENHRVEFERRFSQEISNKLSQLIQSNQPNQLLLIAEPHILGILREVLIPNLPKNLRVDELTKDLCQFKAHELQSYLIDKNLLPASVKPSY</sequence>
<evidence type="ECO:0000313" key="2">
    <source>
        <dbReference type="EMBL" id="HFN00950.1"/>
    </source>
</evidence>
<evidence type="ECO:0000256" key="1">
    <source>
        <dbReference type="SAM" id="MobiDB-lite"/>
    </source>
</evidence>
<dbReference type="AlphaFoldDB" id="A0A7C3KH11"/>
<dbReference type="InterPro" id="IPR019291">
    <property type="entry name" value="Host_attachment_protein"/>
</dbReference>
<organism evidence="2">
    <name type="scientific">Oscillatoriales cyanobacterium SpSt-418</name>
    <dbReference type="NCBI Taxonomy" id="2282169"/>
    <lineage>
        <taxon>Bacteria</taxon>
        <taxon>Bacillati</taxon>
        <taxon>Cyanobacteriota</taxon>
        <taxon>Cyanophyceae</taxon>
        <taxon>Oscillatoriophycideae</taxon>
        <taxon>Oscillatoriales</taxon>
    </lineage>
</organism>
<dbReference type="EMBL" id="DSRU01000353">
    <property type="protein sequence ID" value="HFN00950.1"/>
    <property type="molecule type" value="Genomic_DNA"/>
</dbReference>
<feature type="region of interest" description="Disordered" evidence="1">
    <location>
        <begin position="50"/>
        <end position="71"/>
    </location>
</feature>
<dbReference type="Pfam" id="PF10116">
    <property type="entry name" value="Host_attach"/>
    <property type="match status" value="1"/>
</dbReference>
<name>A0A7C3KH11_9CYAN</name>
<feature type="compositionally biased region" description="Polar residues" evidence="1">
    <location>
        <begin position="50"/>
        <end position="66"/>
    </location>
</feature>
<protein>
    <submittedName>
        <fullName evidence="2">Host attachment protein</fullName>
    </submittedName>
</protein>
<comment type="caution">
    <text evidence="2">The sequence shown here is derived from an EMBL/GenBank/DDBJ whole genome shotgun (WGS) entry which is preliminary data.</text>
</comment>
<accession>A0A7C3KH11</accession>